<reference evidence="2" key="1">
    <citation type="submission" date="2018-01" db="EMBL/GenBank/DDBJ databases">
        <title>An insight into the sialome of Amazonian anophelines.</title>
        <authorList>
            <person name="Ribeiro J.M."/>
            <person name="Scarpassa V."/>
            <person name="Calvo E."/>
        </authorList>
    </citation>
    <scope>NUCLEOTIDE SEQUENCE</scope>
</reference>
<organism evidence="2">
    <name type="scientific">Anopheles darlingi</name>
    <name type="common">Mosquito</name>
    <dbReference type="NCBI Taxonomy" id="43151"/>
    <lineage>
        <taxon>Eukaryota</taxon>
        <taxon>Metazoa</taxon>
        <taxon>Ecdysozoa</taxon>
        <taxon>Arthropoda</taxon>
        <taxon>Hexapoda</taxon>
        <taxon>Insecta</taxon>
        <taxon>Pterygota</taxon>
        <taxon>Neoptera</taxon>
        <taxon>Endopterygota</taxon>
        <taxon>Diptera</taxon>
        <taxon>Nematocera</taxon>
        <taxon>Culicoidea</taxon>
        <taxon>Culicidae</taxon>
        <taxon>Anophelinae</taxon>
        <taxon>Anopheles</taxon>
    </lineage>
</organism>
<feature type="chain" id="PRO_5015005716" evidence="1">
    <location>
        <begin position="22"/>
        <end position="68"/>
    </location>
</feature>
<proteinExistence type="predicted"/>
<dbReference type="AlphaFoldDB" id="A0A2M4DBK0"/>
<keyword evidence="1" id="KW-0732">Signal</keyword>
<evidence type="ECO:0000256" key="1">
    <source>
        <dbReference type="SAM" id="SignalP"/>
    </source>
</evidence>
<feature type="signal peptide" evidence="1">
    <location>
        <begin position="1"/>
        <end position="21"/>
    </location>
</feature>
<dbReference type="EMBL" id="GGFL01010759">
    <property type="protein sequence ID" value="MBW74937.1"/>
    <property type="molecule type" value="Transcribed_RNA"/>
</dbReference>
<name>A0A2M4DBK0_ANODA</name>
<sequence>MFLHALHTFVWVAALYRNVSAELKAIEKEREKEIANERRQLPGHYLLFQQLYVRREFVERSETKKKKQ</sequence>
<evidence type="ECO:0000313" key="2">
    <source>
        <dbReference type="EMBL" id="MBW74937.1"/>
    </source>
</evidence>
<protein>
    <submittedName>
        <fullName evidence="2">Putative secreted protein</fullName>
    </submittedName>
</protein>
<accession>A0A2M4DBK0</accession>